<protein>
    <submittedName>
        <fullName evidence="2">Immunity protein</fullName>
    </submittedName>
</protein>
<dbReference type="InterPro" id="IPR048667">
    <property type="entry name" value="Imm5-like"/>
</dbReference>
<comment type="caution">
    <text evidence="2">The sequence shown here is derived from an EMBL/GenBank/DDBJ whole genome shotgun (WGS) entry which is preliminary data.</text>
</comment>
<feature type="domain" description="Imm-5-like" evidence="1">
    <location>
        <begin position="19"/>
        <end position="146"/>
    </location>
</feature>
<organism evidence="2 3">
    <name type="scientific">Planococcus chinensis</name>
    <dbReference type="NCBI Taxonomy" id="272917"/>
    <lineage>
        <taxon>Bacteria</taxon>
        <taxon>Bacillati</taxon>
        <taxon>Bacillota</taxon>
        <taxon>Bacilli</taxon>
        <taxon>Bacillales</taxon>
        <taxon>Caryophanaceae</taxon>
        <taxon>Planococcus</taxon>
    </lineage>
</organism>
<keyword evidence="3" id="KW-1185">Reference proteome</keyword>
<proteinExistence type="predicted"/>
<sequence length="154" mass="16909">MSEQNFTDTETKATIEEMLETIGHLQAVRWAADCAERTLPLYEEKYPNDDRPRNAIDAARNWLKGDIGVRDARKSAFATHAAARETQDESAIAAARAAGQAVSTAHLAGHAIHASTYAAKAAAIASGFDEAAVEAERQWQLERLNDIKRNYPNE</sequence>
<dbReference type="EMBL" id="JBHUFW010000005">
    <property type="protein sequence ID" value="MFD1862856.1"/>
    <property type="molecule type" value="Genomic_DNA"/>
</dbReference>
<dbReference type="Pfam" id="PF21805">
    <property type="entry name" value="Imm5_like"/>
    <property type="match status" value="1"/>
</dbReference>
<evidence type="ECO:0000259" key="1">
    <source>
        <dbReference type="Pfam" id="PF21805"/>
    </source>
</evidence>
<accession>A0ABW4QGZ9</accession>
<dbReference type="RefSeq" id="WP_204891766.1">
    <property type="nucleotide sequence ID" value="NZ_JBHUFW010000005.1"/>
</dbReference>
<name>A0ABW4QGZ9_9BACL</name>
<evidence type="ECO:0000313" key="2">
    <source>
        <dbReference type="EMBL" id="MFD1862856.1"/>
    </source>
</evidence>
<gene>
    <name evidence="2" type="ORF">ACFSDB_07925</name>
</gene>
<evidence type="ECO:0000313" key="3">
    <source>
        <dbReference type="Proteomes" id="UP001597273"/>
    </source>
</evidence>
<dbReference type="Proteomes" id="UP001597273">
    <property type="component" value="Unassembled WGS sequence"/>
</dbReference>
<reference evidence="3" key="1">
    <citation type="journal article" date="2019" name="Int. J. Syst. Evol. Microbiol.">
        <title>The Global Catalogue of Microorganisms (GCM) 10K type strain sequencing project: providing services to taxonomists for standard genome sequencing and annotation.</title>
        <authorList>
            <consortium name="The Broad Institute Genomics Platform"/>
            <consortium name="The Broad Institute Genome Sequencing Center for Infectious Disease"/>
            <person name="Wu L."/>
            <person name="Ma J."/>
        </authorList>
    </citation>
    <scope>NUCLEOTIDE SEQUENCE [LARGE SCALE GENOMIC DNA]</scope>
    <source>
        <strain evidence="3">CGMCC 1.15475</strain>
    </source>
</reference>